<evidence type="ECO:0000256" key="1">
    <source>
        <dbReference type="SAM" id="Coils"/>
    </source>
</evidence>
<accession>A0ABQ5GRG4</accession>
<feature type="region of interest" description="Disordered" evidence="2">
    <location>
        <begin position="516"/>
        <end position="541"/>
    </location>
</feature>
<dbReference type="Proteomes" id="UP001151760">
    <property type="component" value="Unassembled WGS sequence"/>
</dbReference>
<feature type="compositionally biased region" description="Basic and acidic residues" evidence="2">
    <location>
        <begin position="516"/>
        <end position="533"/>
    </location>
</feature>
<feature type="coiled-coil region" evidence="1">
    <location>
        <begin position="332"/>
        <end position="366"/>
    </location>
</feature>
<feature type="coiled-coil region" evidence="1">
    <location>
        <begin position="260"/>
        <end position="294"/>
    </location>
</feature>
<sequence>MGKKFPPKELLGRASFLLGGDYANIFWKDIINKLKKKQREKVVPYTRFLSLLIMHKMKDEYGDGDVTLYPTQVFSVSNWALKANQPEEPPFTDHILAICSAAKLVHSTSLKQPSVSSEEATKGGSSKAPTGVTSEERANPHLNSGMPAFNLNKPIFSTSFTIHSEFASGDDASADSIAEADPGLFDPNDSIPQQQGMDEGTKNTSFHHISTGTDPRVLADQTKSVSEGLETVLTQPITGKGASSIARQVEEEEASNTIKLEDLAKLVNEDEEDEHKLEIKKNKVEAEAALLKAQPSFPNMGQLNELLVKSLQTEFSKMLSARDFCSSLPTELKDLSSKFNELTEEIKRLKKQVHELKIKLLRDLKEIPTKLEDFTKTVTNLTYQVGEMKTLQLELPAGFLSLPAQFDQVLDCASSKAEDQSVLSAGQADTMPAEGEKNINQAIISYLPKSSFQPKEGHIKKDKGKKAMSLEEAEKESTNSDSDDESHVTGSMVESSRIKKLKKFNFITKDGRHINLTEEEINHPKKLEEDAKLKQPNKKAK</sequence>
<proteinExistence type="predicted"/>
<name>A0ABQ5GRG4_9ASTR</name>
<feature type="compositionally biased region" description="Polar residues" evidence="2">
    <location>
        <begin position="110"/>
        <end position="133"/>
    </location>
</feature>
<reference evidence="3" key="1">
    <citation type="journal article" date="2022" name="Int. J. Mol. Sci.">
        <title>Draft Genome of Tanacetum Coccineum: Genomic Comparison of Closely Related Tanacetum-Family Plants.</title>
        <authorList>
            <person name="Yamashiro T."/>
            <person name="Shiraishi A."/>
            <person name="Nakayama K."/>
            <person name="Satake H."/>
        </authorList>
    </citation>
    <scope>NUCLEOTIDE SEQUENCE</scope>
</reference>
<feature type="region of interest" description="Disordered" evidence="2">
    <location>
        <begin position="110"/>
        <end position="134"/>
    </location>
</feature>
<evidence type="ECO:0000256" key="2">
    <source>
        <dbReference type="SAM" id="MobiDB-lite"/>
    </source>
</evidence>
<dbReference type="EMBL" id="BQNB010018786">
    <property type="protein sequence ID" value="GJT78257.1"/>
    <property type="molecule type" value="Genomic_DNA"/>
</dbReference>
<organism evidence="3 4">
    <name type="scientific">Tanacetum coccineum</name>
    <dbReference type="NCBI Taxonomy" id="301880"/>
    <lineage>
        <taxon>Eukaryota</taxon>
        <taxon>Viridiplantae</taxon>
        <taxon>Streptophyta</taxon>
        <taxon>Embryophyta</taxon>
        <taxon>Tracheophyta</taxon>
        <taxon>Spermatophyta</taxon>
        <taxon>Magnoliopsida</taxon>
        <taxon>eudicotyledons</taxon>
        <taxon>Gunneridae</taxon>
        <taxon>Pentapetalae</taxon>
        <taxon>asterids</taxon>
        <taxon>campanulids</taxon>
        <taxon>Asterales</taxon>
        <taxon>Asteraceae</taxon>
        <taxon>Asteroideae</taxon>
        <taxon>Anthemideae</taxon>
        <taxon>Anthemidinae</taxon>
        <taxon>Tanacetum</taxon>
    </lineage>
</organism>
<comment type="caution">
    <text evidence="3">The sequence shown here is derived from an EMBL/GenBank/DDBJ whole genome shotgun (WGS) entry which is preliminary data.</text>
</comment>
<feature type="region of interest" description="Disordered" evidence="2">
    <location>
        <begin position="453"/>
        <end position="496"/>
    </location>
</feature>
<gene>
    <name evidence="3" type="ORF">Tco_1044982</name>
</gene>
<keyword evidence="4" id="KW-1185">Reference proteome</keyword>
<evidence type="ECO:0000313" key="4">
    <source>
        <dbReference type="Proteomes" id="UP001151760"/>
    </source>
</evidence>
<reference evidence="3" key="2">
    <citation type="submission" date="2022-01" db="EMBL/GenBank/DDBJ databases">
        <authorList>
            <person name="Yamashiro T."/>
            <person name="Shiraishi A."/>
            <person name="Satake H."/>
            <person name="Nakayama K."/>
        </authorList>
    </citation>
    <scope>NUCLEOTIDE SEQUENCE</scope>
</reference>
<evidence type="ECO:0000313" key="3">
    <source>
        <dbReference type="EMBL" id="GJT78257.1"/>
    </source>
</evidence>
<feature type="region of interest" description="Disordered" evidence="2">
    <location>
        <begin position="194"/>
        <end position="213"/>
    </location>
</feature>
<protein>
    <submittedName>
        <fullName evidence="3">Uncharacterized protein</fullName>
    </submittedName>
</protein>
<keyword evidence="1" id="KW-0175">Coiled coil</keyword>